<reference evidence="2 3" key="1">
    <citation type="submission" date="2022-01" db="EMBL/GenBank/DDBJ databases">
        <title>Mariniradius saccharolyticus sp. nov., isolated from sediment of a river.</title>
        <authorList>
            <person name="Liu H."/>
        </authorList>
    </citation>
    <scope>NUCLEOTIDE SEQUENCE [LARGE SCALE GENOMIC DNA]</scope>
    <source>
        <strain evidence="2 3">RY-2</strain>
    </source>
</reference>
<organism evidence="2 3">
    <name type="scientific">Mariniradius sediminis</name>
    <dbReference type="NCBI Taxonomy" id="2909237"/>
    <lineage>
        <taxon>Bacteria</taxon>
        <taxon>Pseudomonadati</taxon>
        <taxon>Bacteroidota</taxon>
        <taxon>Cytophagia</taxon>
        <taxon>Cytophagales</taxon>
        <taxon>Cyclobacteriaceae</taxon>
        <taxon>Mariniradius</taxon>
    </lineage>
</organism>
<gene>
    <name evidence="2" type="ORF">L0U89_13950</name>
</gene>
<dbReference type="RefSeq" id="WP_234862077.1">
    <property type="nucleotide sequence ID" value="NZ_JAKEVZ010000010.1"/>
</dbReference>
<dbReference type="Proteomes" id="UP001201449">
    <property type="component" value="Unassembled WGS sequence"/>
</dbReference>
<accession>A0ABS9BVS9</accession>
<evidence type="ECO:0000313" key="3">
    <source>
        <dbReference type="Proteomes" id="UP001201449"/>
    </source>
</evidence>
<evidence type="ECO:0000313" key="2">
    <source>
        <dbReference type="EMBL" id="MCF1752171.1"/>
    </source>
</evidence>
<name>A0ABS9BVS9_9BACT</name>
<keyword evidence="1" id="KW-0472">Membrane</keyword>
<evidence type="ECO:0008006" key="4">
    <source>
        <dbReference type="Google" id="ProtNLM"/>
    </source>
</evidence>
<keyword evidence="3" id="KW-1185">Reference proteome</keyword>
<keyword evidence="1" id="KW-1133">Transmembrane helix</keyword>
<comment type="caution">
    <text evidence="2">The sequence shown here is derived from an EMBL/GenBank/DDBJ whole genome shotgun (WGS) entry which is preliminary data.</text>
</comment>
<protein>
    <recommendedName>
        <fullName evidence="4">Lipoprotein</fullName>
    </recommendedName>
</protein>
<feature type="transmembrane region" description="Helical" evidence="1">
    <location>
        <begin position="112"/>
        <end position="134"/>
    </location>
</feature>
<keyword evidence="1" id="KW-0812">Transmembrane</keyword>
<sequence>MKTIGKILTILCATALFNACVSYKDFPAKRSIDQSIDYSDPNLKLNFNWTKTYRIWVDDGRMFEMTMIDESPEKIIGVLKKNAKKPDISGIDKFEIPRNRIKEIKESKPNPVATGLLVGTSVILLIYGISAIVWTSTWNSLVN</sequence>
<proteinExistence type="predicted"/>
<dbReference type="EMBL" id="JAKEVZ010000010">
    <property type="protein sequence ID" value="MCF1752171.1"/>
    <property type="molecule type" value="Genomic_DNA"/>
</dbReference>
<evidence type="ECO:0000256" key="1">
    <source>
        <dbReference type="SAM" id="Phobius"/>
    </source>
</evidence>